<keyword evidence="4" id="KW-0325">Glycoprotein</keyword>
<evidence type="ECO:0000256" key="5">
    <source>
        <dbReference type="SAM" id="MobiDB-lite"/>
    </source>
</evidence>
<evidence type="ECO:0000259" key="7">
    <source>
        <dbReference type="PROSITE" id="PS50835"/>
    </source>
</evidence>
<dbReference type="InterPro" id="IPR003599">
    <property type="entry name" value="Ig_sub"/>
</dbReference>
<dbReference type="AlphaFoldDB" id="A0AAV1N441"/>
<dbReference type="PANTHER" id="PTHR12080">
    <property type="entry name" value="SIGNALING LYMPHOCYTIC ACTIVATION MOLECULE"/>
    <property type="match status" value="1"/>
</dbReference>
<reference evidence="8 9" key="1">
    <citation type="submission" date="2024-01" db="EMBL/GenBank/DDBJ databases">
        <authorList>
            <person name="Alioto T."/>
            <person name="Alioto T."/>
            <person name="Gomez Garrido J."/>
        </authorList>
    </citation>
    <scope>NUCLEOTIDE SEQUENCE [LARGE SCALE GENOMIC DNA]</scope>
</reference>
<feature type="domain" description="Ig-like" evidence="7">
    <location>
        <begin position="95"/>
        <end position="204"/>
    </location>
</feature>
<comment type="subcellular location">
    <subcellularLocation>
        <location evidence="1">Membrane</location>
    </subcellularLocation>
</comment>
<sequence>MFEQEVIMFRPEQAALLSFQLLIMGHVFAVLGSHTDEYRNILVSRGNDTVLTFNLTMKNTTQIFWKKSKTLFSFKDNMTLSHFTSHRLSIDLNFPAKLNMFNAQQEDAGLYTCEVIDKDGVRTIQWNLTVLENLESKGYHVQARTSSSALLPAINNGPRLCRLSIDLNFPAKLNMFNAQQEDAGLYTCEVIDKDGVRTIQWNLTVLENLESKEIGSSIHYLYILTPAIGLLLCGLSSALCLCSRNLRTTTPNQSPILDQFPPQSEGEVSTVCVYKLAVGDVCINPDQQSHREKLKTTTPNQGPVPDQFPPQSGGEQQVSTVCVYKLAV</sequence>
<evidence type="ECO:0000256" key="6">
    <source>
        <dbReference type="SAM" id="Phobius"/>
    </source>
</evidence>
<dbReference type="Gene3D" id="2.60.40.10">
    <property type="entry name" value="Immunoglobulins"/>
    <property type="match status" value="2"/>
</dbReference>
<feature type="region of interest" description="Disordered" evidence="5">
    <location>
        <begin position="289"/>
        <end position="315"/>
    </location>
</feature>
<comment type="caution">
    <text evidence="8">The sequence shown here is derived from an EMBL/GenBank/DDBJ whole genome shotgun (WGS) entry which is preliminary data.</text>
</comment>
<dbReference type="EMBL" id="CAWUFR010000015">
    <property type="protein sequence ID" value="CAK6953937.1"/>
    <property type="molecule type" value="Genomic_DNA"/>
</dbReference>
<gene>
    <name evidence="8" type="ORF">FSCOSCO3_A023231</name>
</gene>
<keyword evidence="6" id="KW-0812">Transmembrane</keyword>
<dbReference type="InterPro" id="IPR036179">
    <property type="entry name" value="Ig-like_dom_sf"/>
</dbReference>
<dbReference type="Proteomes" id="UP001314229">
    <property type="component" value="Unassembled WGS sequence"/>
</dbReference>
<keyword evidence="3 6" id="KW-0472">Membrane</keyword>
<feature type="transmembrane region" description="Helical" evidence="6">
    <location>
        <begin position="220"/>
        <end position="242"/>
    </location>
</feature>
<keyword evidence="2" id="KW-0732">Signal</keyword>
<proteinExistence type="predicted"/>
<dbReference type="InterPro" id="IPR007110">
    <property type="entry name" value="Ig-like_dom"/>
</dbReference>
<evidence type="ECO:0000313" key="8">
    <source>
        <dbReference type="EMBL" id="CAK6953937.1"/>
    </source>
</evidence>
<evidence type="ECO:0000256" key="3">
    <source>
        <dbReference type="ARBA" id="ARBA00023136"/>
    </source>
</evidence>
<name>A0AAV1N441_SCOSC</name>
<evidence type="ECO:0000256" key="2">
    <source>
        <dbReference type="ARBA" id="ARBA00022729"/>
    </source>
</evidence>
<evidence type="ECO:0000256" key="4">
    <source>
        <dbReference type="ARBA" id="ARBA00023180"/>
    </source>
</evidence>
<dbReference type="SMART" id="SM00409">
    <property type="entry name" value="IG"/>
    <property type="match status" value="2"/>
</dbReference>
<dbReference type="InterPro" id="IPR013783">
    <property type="entry name" value="Ig-like_fold"/>
</dbReference>
<dbReference type="SUPFAM" id="SSF48726">
    <property type="entry name" value="Immunoglobulin"/>
    <property type="match status" value="2"/>
</dbReference>
<dbReference type="InterPro" id="IPR015631">
    <property type="entry name" value="CD2/SLAM_rcpt"/>
</dbReference>
<dbReference type="GO" id="GO:0016020">
    <property type="term" value="C:membrane"/>
    <property type="evidence" value="ECO:0007669"/>
    <property type="project" value="UniProtKB-SubCell"/>
</dbReference>
<dbReference type="PROSITE" id="PS50835">
    <property type="entry name" value="IG_LIKE"/>
    <property type="match status" value="1"/>
</dbReference>
<keyword evidence="9" id="KW-1185">Reference proteome</keyword>
<evidence type="ECO:0000313" key="9">
    <source>
        <dbReference type="Proteomes" id="UP001314229"/>
    </source>
</evidence>
<keyword evidence="6" id="KW-1133">Transmembrane helix</keyword>
<dbReference type="PANTHER" id="PTHR12080:SF48">
    <property type="entry name" value="IMMUNOGLOBULIN SUBTYPE DOMAIN-CONTAINING PROTEIN"/>
    <property type="match status" value="1"/>
</dbReference>
<evidence type="ECO:0000256" key="1">
    <source>
        <dbReference type="ARBA" id="ARBA00004370"/>
    </source>
</evidence>
<organism evidence="8 9">
    <name type="scientific">Scomber scombrus</name>
    <name type="common">Atlantic mackerel</name>
    <name type="synonym">Scomber vernalis</name>
    <dbReference type="NCBI Taxonomy" id="13677"/>
    <lineage>
        <taxon>Eukaryota</taxon>
        <taxon>Metazoa</taxon>
        <taxon>Chordata</taxon>
        <taxon>Craniata</taxon>
        <taxon>Vertebrata</taxon>
        <taxon>Euteleostomi</taxon>
        <taxon>Actinopterygii</taxon>
        <taxon>Neopterygii</taxon>
        <taxon>Teleostei</taxon>
        <taxon>Neoteleostei</taxon>
        <taxon>Acanthomorphata</taxon>
        <taxon>Pelagiaria</taxon>
        <taxon>Scombriformes</taxon>
        <taxon>Scombridae</taxon>
        <taxon>Scomber</taxon>
    </lineage>
</organism>
<accession>A0AAV1N441</accession>
<protein>
    <submittedName>
        <fullName evidence="8">PREDICTED: hemicentin-2-like isoform X2</fullName>
    </submittedName>
</protein>